<protein>
    <submittedName>
        <fullName evidence="3">Uncharacterized protein</fullName>
    </submittedName>
</protein>
<reference evidence="3 4" key="1">
    <citation type="submission" date="2014-06" db="EMBL/GenBank/DDBJ databases">
        <title>Evolutionary Origins and Diversification of the Mycorrhizal Mutualists.</title>
        <authorList>
            <consortium name="DOE Joint Genome Institute"/>
            <consortium name="Mycorrhizal Genomics Consortium"/>
            <person name="Kohler A."/>
            <person name="Kuo A."/>
            <person name="Nagy L.G."/>
            <person name="Floudas D."/>
            <person name="Copeland A."/>
            <person name="Barry K.W."/>
            <person name="Cichocki N."/>
            <person name="Veneault-Fourrey C."/>
            <person name="LaButti K."/>
            <person name="Lindquist E.A."/>
            <person name="Lipzen A."/>
            <person name="Lundell T."/>
            <person name="Morin E."/>
            <person name="Murat C."/>
            <person name="Riley R."/>
            <person name="Ohm R."/>
            <person name="Sun H."/>
            <person name="Tunlid A."/>
            <person name="Henrissat B."/>
            <person name="Grigoriev I.V."/>
            <person name="Hibbett D.S."/>
            <person name="Martin F."/>
        </authorList>
    </citation>
    <scope>NUCLEOTIDE SEQUENCE [LARGE SCALE GENOMIC DNA]</scope>
    <source>
        <strain evidence="3 4">SS14</strain>
    </source>
</reference>
<sequence length="139" mass="16162">MTRPYYSPPGPEHHHHFHGWNNRMYYRRPPVRLFWFALGGIAAAAYLNSKAKRELNCHPSFRWPERENNAVRDVQNGSSQASPGEIWREERESLAYAADFSEAALDKIIANAQAMKENLVSRRERSSPPQEQRDIADRK</sequence>
<keyword evidence="2" id="KW-0472">Membrane</keyword>
<keyword evidence="4" id="KW-1185">Reference proteome</keyword>
<dbReference type="AlphaFoldDB" id="A0A0C9UHB5"/>
<name>A0A0C9UHB5_SPHS4</name>
<gene>
    <name evidence="3" type="ORF">M422DRAFT_35115</name>
</gene>
<keyword evidence="2" id="KW-0812">Transmembrane</keyword>
<dbReference type="HOGENOM" id="CLU_1846358_0_0_1"/>
<proteinExistence type="predicted"/>
<evidence type="ECO:0000313" key="4">
    <source>
        <dbReference type="Proteomes" id="UP000054279"/>
    </source>
</evidence>
<feature type="region of interest" description="Disordered" evidence="1">
    <location>
        <begin position="118"/>
        <end position="139"/>
    </location>
</feature>
<feature type="compositionally biased region" description="Basic and acidic residues" evidence="1">
    <location>
        <begin position="119"/>
        <end position="139"/>
    </location>
</feature>
<evidence type="ECO:0000256" key="2">
    <source>
        <dbReference type="SAM" id="Phobius"/>
    </source>
</evidence>
<dbReference type="EMBL" id="KN837201">
    <property type="protein sequence ID" value="KIJ34259.1"/>
    <property type="molecule type" value="Genomic_DNA"/>
</dbReference>
<keyword evidence="2" id="KW-1133">Transmembrane helix</keyword>
<feature type="transmembrane region" description="Helical" evidence="2">
    <location>
        <begin position="33"/>
        <end position="49"/>
    </location>
</feature>
<accession>A0A0C9UHB5</accession>
<organism evidence="3 4">
    <name type="scientific">Sphaerobolus stellatus (strain SS14)</name>
    <dbReference type="NCBI Taxonomy" id="990650"/>
    <lineage>
        <taxon>Eukaryota</taxon>
        <taxon>Fungi</taxon>
        <taxon>Dikarya</taxon>
        <taxon>Basidiomycota</taxon>
        <taxon>Agaricomycotina</taxon>
        <taxon>Agaricomycetes</taxon>
        <taxon>Phallomycetidae</taxon>
        <taxon>Geastrales</taxon>
        <taxon>Sphaerobolaceae</taxon>
        <taxon>Sphaerobolus</taxon>
    </lineage>
</organism>
<dbReference type="Proteomes" id="UP000054279">
    <property type="component" value="Unassembled WGS sequence"/>
</dbReference>
<evidence type="ECO:0000256" key="1">
    <source>
        <dbReference type="SAM" id="MobiDB-lite"/>
    </source>
</evidence>
<evidence type="ECO:0000313" key="3">
    <source>
        <dbReference type="EMBL" id="KIJ34259.1"/>
    </source>
</evidence>